<dbReference type="KEGG" id="dto:TOL2_C10140"/>
<keyword evidence="3" id="KW-1185">Reference proteome</keyword>
<name>K0N4Y2_DESTT</name>
<dbReference type="OrthoDB" id="9764149at2"/>
<feature type="domain" description="RNB" evidence="1">
    <location>
        <begin position="272"/>
        <end position="556"/>
    </location>
</feature>
<dbReference type="GO" id="GO:0003723">
    <property type="term" value="F:RNA binding"/>
    <property type="evidence" value="ECO:0007669"/>
    <property type="project" value="InterPro"/>
</dbReference>
<dbReference type="HOGENOM" id="CLU_015903_1_1_7"/>
<evidence type="ECO:0000313" key="3">
    <source>
        <dbReference type="Proteomes" id="UP000007347"/>
    </source>
</evidence>
<dbReference type="Pfam" id="PF00773">
    <property type="entry name" value="RNB"/>
    <property type="match status" value="1"/>
</dbReference>
<dbReference type="PANTHER" id="PTHR23355">
    <property type="entry name" value="RIBONUCLEASE"/>
    <property type="match status" value="1"/>
</dbReference>
<accession>K0N4Y2</accession>
<reference evidence="2 3" key="1">
    <citation type="journal article" date="2013" name="Environ. Microbiol.">
        <title>Complete genome, catabolic sub-proteomes and key-metabolites of Desulfobacula toluolica Tol2, a marine, aromatic compound-degrading, sulfate-reducing bacterium.</title>
        <authorList>
            <person name="Wohlbrand L."/>
            <person name="Jacob J.H."/>
            <person name="Kube M."/>
            <person name="Mussmann M."/>
            <person name="Jarling R."/>
            <person name="Beck A."/>
            <person name="Amann R."/>
            <person name="Wilkes H."/>
            <person name="Reinhardt R."/>
            <person name="Rabus R."/>
        </authorList>
    </citation>
    <scope>NUCLEOTIDE SEQUENCE [LARGE SCALE GENOMIC DNA]</scope>
    <source>
        <strain evidence="3">DSM 7467 / Tol2</strain>
    </source>
</reference>
<dbReference type="AlphaFoldDB" id="K0N4Y2"/>
<dbReference type="Proteomes" id="UP000007347">
    <property type="component" value="Chromosome"/>
</dbReference>
<keyword evidence="2" id="KW-0378">Hydrolase</keyword>
<dbReference type="SUPFAM" id="SSF50249">
    <property type="entry name" value="Nucleic acid-binding proteins"/>
    <property type="match status" value="1"/>
</dbReference>
<dbReference type="InterPro" id="IPR001900">
    <property type="entry name" value="RNase_II/R"/>
</dbReference>
<dbReference type="PANTHER" id="PTHR23355:SF42">
    <property type="entry name" value="RIBONUCLEASE II, CHLOROPLASTIC_MITOCHONDRIAL"/>
    <property type="match status" value="1"/>
</dbReference>
<organism evidence="2 3">
    <name type="scientific">Desulfobacula toluolica (strain DSM 7467 / Tol2)</name>
    <dbReference type="NCBI Taxonomy" id="651182"/>
    <lineage>
        <taxon>Bacteria</taxon>
        <taxon>Pseudomonadati</taxon>
        <taxon>Thermodesulfobacteriota</taxon>
        <taxon>Desulfobacteria</taxon>
        <taxon>Desulfobacterales</taxon>
        <taxon>Desulfobacteraceae</taxon>
        <taxon>Desulfobacula</taxon>
    </lineage>
</organism>
<dbReference type="InterPro" id="IPR012340">
    <property type="entry name" value="NA-bd_OB-fold"/>
</dbReference>
<protein>
    <submittedName>
        <fullName evidence="2">Predicted exoribonlease II</fullName>
        <ecNumber evidence="2">3.1.13.1</ecNumber>
    </submittedName>
</protein>
<dbReference type="STRING" id="651182.TOL2_C10140"/>
<dbReference type="Pfam" id="PF23161">
    <property type="entry name" value="HTH_RNase_II"/>
    <property type="match status" value="1"/>
</dbReference>
<dbReference type="SMART" id="SM00955">
    <property type="entry name" value="RNB"/>
    <property type="match status" value="1"/>
</dbReference>
<sequence length="659" mass="75598">MNTGNIVEYIDQQKIISAVIIQETKGKLKLLTENNREVNFSEKRLSHVSHTCLDTHVPRDSIVIQLKQLTQNRKKLSETINIRELWELLHEESEDIDISTMTLFCFDPPLTCDHEAAVIRAFFYDSLYFKFNKTIFSPYTPQQVEAKKRQIKEAAKKEILIRKGAVWINDVLNNKNGSNTECDQEIIDILKSYYLFNNNCSSYMTAKQIIKKSSINSPDQLFNVFVKAGIWDQNINVDLLTMQIPTAFSKNVMEQAKNLARTRMNFFDDPLRKDLTDLPLITIDGQSTLDFDDAISLENTESGYTLGIHIIDVDAYIKSDDPIDLAARERASSIYMPDDKLPMIPPNLSEDLCSLKENEIRPGISTIIKLSRFFEIQDYKIVPSIIKVHKQMSYSAANLLNGKDDPITTLYKIAIRLREKRLKAGATQITLPEVNVWIEENQEIGYLKIDRENPSRMLISEMMIFANSLMAEFLSANNVPAVFRSQAQPKQRLFKGIETSLILNFMQRKQLSRAIIGTEPESHSGLGVKAYATATSPIRRYHDLLTQRQIKSIFGYDKAYTKTELETIIQSISVAIANAGRIQSSRKRYWIIKYLESKRGNTYEALVLDCHRDHYNVLIKEFMYEAKLPVSGVKLKHGDIIQVTIQHADARRDQLSLFL</sequence>
<dbReference type="EC" id="3.1.13.1" evidence="2"/>
<dbReference type="RefSeq" id="WP_014956526.1">
    <property type="nucleotide sequence ID" value="NC_018645.1"/>
</dbReference>
<dbReference type="GO" id="GO:0006402">
    <property type="term" value="P:mRNA catabolic process"/>
    <property type="evidence" value="ECO:0007669"/>
    <property type="project" value="TreeGrafter"/>
</dbReference>
<gene>
    <name evidence="2" type="ordered locus">TOL2_C10140</name>
</gene>
<dbReference type="GO" id="GO:0008859">
    <property type="term" value="F:exoribonuclease II activity"/>
    <property type="evidence" value="ECO:0007669"/>
    <property type="project" value="UniProtKB-EC"/>
</dbReference>
<dbReference type="GO" id="GO:0000932">
    <property type="term" value="C:P-body"/>
    <property type="evidence" value="ECO:0007669"/>
    <property type="project" value="TreeGrafter"/>
</dbReference>
<evidence type="ECO:0000313" key="2">
    <source>
        <dbReference type="EMBL" id="CCK79179.1"/>
    </source>
</evidence>
<proteinExistence type="predicted"/>
<evidence type="ECO:0000259" key="1">
    <source>
        <dbReference type="SMART" id="SM00955"/>
    </source>
</evidence>
<dbReference type="EMBL" id="FO203503">
    <property type="protein sequence ID" value="CCK79179.1"/>
    <property type="molecule type" value="Genomic_DNA"/>
</dbReference>
<dbReference type="InterPro" id="IPR056404">
    <property type="entry name" value="HTH_RNase_II"/>
</dbReference>
<dbReference type="InterPro" id="IPR050180">
    <property type="entry name" value="RNR_Ribonuclease"/>
</dbReference>